<dbReference type="Pfam" id="PF13847">
    <property type="entry name" value="Methyltransf_31"/>
    <property type="match status" value="1"/>
</dbReference>
<dbReference type="Gene3D" id="3.40.50.150">
    <property type="entry name" value="Vaccinia Virus protein VP39"/>
    <property type="match status" value="1"/>
</dbReference>
<dbReference type="InterPro" id="IPR026669">
    <property type="entry name" value="Arsenite_MeTrfase-like"/>
</dbReference>
<comment type="similarity">
    <text evidence="3">Belongs to the methyltransferase superfamily. Arsenite methyltransferase family.</text>
</comment>
<dbReference type="GO" id="GO:0032259">
    <property type="term" value="P:methylation"/>
    <property type="evidence" value="ECO:0007669"/>
    <property type="project" value="UniProtKB-KW"/>
</dbReference>
<comment type="catalytic activity">
    <reaction evidence="7">
        <text>arsenic triglutathione + 2 [thioredoxin]-dithiol + 2 S-adenosyl-L-methionine + H2O = dimethylarsinous acid + 2 [thioredoxin]-disulfide + 3 glutathione + 2 S-adenosyl-L-homocysteine + 2 H(+)</text>
        <dbReference type="Rhea" id="RHEA:69464"/>
        <dbReference type="Rhea" id="RHEA-COMP:10698"/>
        <dbReference type="Rhea" id="RHEA-COMP:10700"/>
        <dbReference type="ChEBI" id="CHEBI:15377"/>
        <dbReference type="ChEBI" id="CHEBI:15378"/>
        <dbReference type="ChEBI" id="CHEBI:23808"/>
        <dbReference type="ChEBI" id="CHEBI:29950"/>
        <dbReference type="ChEBI" id="CHEBI:50058"/>
        <dbReference type="ChEBI" id="CHEBI:57856"/>
        <dbReference type="ChEBI" id="CHEBI:57925"/>
        <dbReference type="ChEBI" id="CHEBI:59789"/>
        <dbReference type="ChEBI" id="CHEBI:183640"/>
        <dbReference type="EC" id="2.1.1.137"/>
    </reaction>
</comment>
<dbReference type="OrthoDB" id="8300214at2759"/>
<evidence type="ECO:0000256" key="2">
    <source>
        <dbReference type="ARBA" id="ARBA00022691"/>
    </source>
</evidence>
<dbReference type="Proteomes" id="UP000193922">
    <property type="component" value="Unassembled WGS sequence"/>
</dbReference>
<dbReference type="GeneID" id="63803849"/>
<evidence type="ECO:0000256" key="6">
    <source>
        <dbReference type="ARBA" id="ARBA00047941"/>
    </source>
</evidence>
<dbReference type="CDD" id="cd02440">
    <property type="entry name" value="AdoMet_MTases"/>
    <property type="match status" value="1"/>
</dbReference>
<reference evidence="10 11" key="1">
    <citation type="submission" date="2016-07" db="EMBL/GenBank/DDBJ databases">
        <title>Pervasive Adenine N6-methylation of Active Genes in Fungi.</title>
        <authorList>
            <consortium name="DOE Joint Genome Institute"/>
            <person name="Mondo S.J."/>
            <person name="Dannebaum R.O."/>
            <person name="Kuo R.C."/>
            <person name="Labutti K."/>
            <person name="Haridas S."/>
            <person name="Kuo A."/>
            <person name="Salamov A."/>
            <person name="Ahrendt S.R."/>
            <person name="Lipzen A."/>
            <person name="Sullivan W."/>
            <person name="Andreopoulos W.B."/>
            <person name="Clum A."/>
            <person name="Lindquist E."/>
            <person name="Daum C."/>
            <person name="Ramamoorthy G.K."/>
            <person name="Gryganskyi A."/>
            <person name="Culley D."/>
            <person name="Magnuson J.K."/>
            <person name="James T.Y."/>
            <person name="O'Malley M.A."/>
            <person name="Stajich J.E."/>
            <person name="Spatafora J.W."/>
            <person name="Visel A."/>
            <person name="Grigoriev I.V."/>
        </authorList>
    </citation>
    <scope>NUCLEOTIDE SEQUENCE [LARGE SCALE GENOMIC DNA]</scope>
    <source>
        <strain evidence="10 11">ATCC 12442</strain>
    </source>
</reference>
<evidence type="ECO:0000256" key="8">
    <source>
        <dbReference type="ARBA" id="ARBA00048428"/>
    </source>
</evidence>
<dbReference type="PANTHER" id="PTHR43675">
    <property type="entry name" value="ARSENITE METHYLTRANSFERASE"/>
    <property type="match status" value="1"/>
</dbReference>
<comment type="caution">
    <text evidence="10">The sequence shown here is derived from an EMBL/GenBank/DDBJ whole genome shotgun (WGS) entry which is preliminary data.</text>
</comment>
<organism evidence="10 11">
    <name type="scientific">Linderina pennispora</name>
    <dbReference type="NCBI Taxonomy" id="61395"/>
    <lineage>
        <taxon>Eukaryota</taxon>
        <taxon>Fungi</taxon>
        <taxon>Fungi incertae sedis</taxon>
        <taxon>Zoopagomycota</taxon>
        <taxon>Kickxellomycotina</taxon>
        <taxon>Kickxellomycetes</taxon>
        <taxon>Kickxellales</taxon>
        <taxon>Kickxellaceae</taxon>
        <taxon>Linderina</taxon>
    </lineage>
</organism>
<evidence type="ECO:0000256" key="1">
    <source>
        <dbReference type="ARBA" id="ARBA00022679"/>
    </source>
</evidence>
<gene>
    <name evidence="10" type="ORF">DL89DRAFT_266725</name>
</gene>
<evidence type="ECO:0000256" key="4">
    <source>
        <dbReference type="ARBA" id="ARBA00034521"/>
    </source>
</evidence>
<dbReference type="EC" id="2.1.1.137" evidence="4"/>
<keyword evidence="10" id="KW-0489">Methyltransferase</keyword>
<evidence type="ECO:0000256" key="5">
    <source>
        <dbReference type="ARBA" id="ARBA00034545"/>
    </source>
</evidence>
<keyword evidence="11" id="KW-1185">Reference proteome</keyword>
<evidence type="ECO:0000313" key="10">
    <source>
        <dbReference type="EMBL" id="ORX70519.1"/>
    </source>
</evidence>
<dbReference type="EMBL" id="MCFD01000005">
    <property type="protein sequence ID" value="ORX70519.1"/>
    <property type="molecule type" value="Genomic_DNA"/>
</dbReference>
<accession>A0A1Y1WAE9</accession>
<evidence type="ECO:0000313" key="11">
    <source>
        <dbReference type="Proteomes" id="UP000193922"/>
    </source>
</evidence>
<dbReference type="Gene3D" id="3.40.5.100">
    <property type="match status" value="1"/>
</dbReference>
<dbReference type="InterPro" id="IPR025714">
    <property type="entry name" value="Methyltranfer_dom"/>
</dbReference>
<keyword evidence="1 10" id="KW-0808">Transferase</keyword>
<feature type="domain" description="Methyltransferase" evidence="9">
    <location>
        <begin position="69"/>
        <end position="210"/>
    </location>
</feature>
<dbReference type="SUPFAM" id="SSF53335">
    <property type="entry name" value="S-adenosyl-L-methionine-dependent methyltransferases"/>
    <property type="match status" value="1"/>
</dbReference>
<dbReference type="RefSeq" id="XP_040744098.1">
    <property type="nucleotide sequence ID" value="XM_040887201.1"/>
</dbReference>
<comment type="catalytic activity">
    <reaction evidence="6">
        <text>arsenic triglutathione + [thioredoxin]-dithiol + S-adenosyl-L-methionine + 2 H2O = methylarsonous acid + [thioredoxin]-disulfide + 3 glutathione + S-adenosyl-L-homocysteine + H(+)</text>
        <dbReference type="Rhea" id="RHEA:69460"/>
        <dbReference type="Rhea" id="RHEA-COMP:10698"/>
        <dbReference type="Rhea" id="RHEA-COMP:10700"/>
        <dbReference type="ChEBI" id="CHEBI:15377"/>
        <dbReference type="ChEBI" id="CHEBI:15378"/>
        <dbReference type="ChEBI" id="CHEBI:17826"/>
        <dbReference type="ChEBI" id="CHEBI:29950"/>
        <dbReference type="ChEBI" id="CHEBI:50058"/>
        <dbReference type="ChEBI" id="CHEBI:57856"/>
        <dbReference type="ChEBI" id="CHEBI:57925"/>
        <dbReference type="ChEBI" id="CHEBI:59789"/>
        <dbReference type="ChEBI" id="CHEBI:183640"/>
        <dbReference type="EC" id="2.1.1.137"/>
    </reaction>
</comment>
<protein>
    <recommendedName>
        <fullName evidence="5">Arsenite methyltransferase</fullName>
        <ecNumber evidence="4">2.1.1.137</ecNumber>
    </recommendedName>
</protein>
<proteinExistence type="inferred from homology"/>
<dbReference type="InterPro" id="IPR029063">
    <property type="entry name" value="SAM-dependent_MTases_sf"/>
</dbReference>
<evidence type="ECO:0000256" key="7">
    <source>
        <dbReference type="ARBA" id="ARBA00047943"/>
    </source>
</evidence>
<keyword evidence="2" id="KW-0949">S-adenosyl-L-methionine</keyword>
<sequence>MTSTSDSVHTSVKEYYGKTLETSSDLKTNACSLASAPHPLVLDTLRKIPQDVLGKFYGCGNPIPLGIAGKSLLDLGSGSGRDCYVAASLVGPEGSVTGVDMTDEQLSVARENIEKYSEVLGYMPKLKKLREAGVPEKSVDICISNCVINLSPDKPRVLQGVYDSLRDGGELHFSDLYADCEIPIAVRTDDSLLGEGLAGALYVKEFEKIVRDIGFACPRILAVSHLQIYDSELLAKTKGINYYSVLQADENELDRGQTATYNGQIQGNECEYRLDVDNVFKQGVPVKVSGNTAALLEHSWLSKYFTVSGPAGESGGPIETSSIESLMDKARSATSSCSSVKPACCGSA</sequence>
<evidence type="ECO:0000259" key="9">
    <source>
        <dbReference type="Pfam" id="PF13847"/>
    </source>
</evidence>
<comment type="catalytic activity">
    <reaction evidence="8">
        <text>arsenic triglutathione + 3 [thioredoxin]-dithiol + 3 S-adenosyl-L-methionine = trimethylarsine + 3 [thioredoxin]-disulfide + 3 glutathione + 3 S-adenosyl-L-homocysteine + 3 H(+)</text>
        <dbReference type="Rhea" id="RHEA:69432"/>
        <dbReference type="Rhea" id="RHEA-COMP:10698"/>
        <dbReference type="Rhea" id="RHEA-COMP:10700"/>
        <dbReference type="ChEBI" id="CHEBI:15378"/>
        <dbReference type="ChEBI" id="CHEBI:27130"/>
        <dbReference type="ChEBI" id="CHEBI:29950"/>
        <dbReference type="ChEBI" id="CHEBI:50058"/>
        <dbReference type="ChEBI" id="CHEBI:57856"/>
        <dbReference type="ChEBI" id="CHEBI:57925"/>
        <dbReference type="ChEBI" id="CHEBI:59789"/>
        <dbReference type="ChEBI" id="CHEBI:183640"/>
        <dbReference type="EC" id="2.1.1.137"/>
    </reaction>
</comment>
<name>A0A1Y1WAE9_9FUNG</name>
<dbReference type="GO" id="GO:0030791">
    <property type="term" value="F:arsenite methyltransferase activity"/>
    <property type="evidence" value="ECO:0007669"/>
    <property type="project" value="UniProtKB-EC"/>
</dbReference>
<dbReference type="AlphaFoldDB" id="A0A1Y1WAE9"/>
<dbReference type="PANTHER" id="PTHR43675:SF8">
    <property type="entry name" value="ARSENITE METHYLTRANSFERASE"/>
    <property type="match status" value="1"/>
</dbReference>
<evidence type="ECO:0000256" key="3">
    <source>
        <dbReference type="ARBA" id="ARBA00034487"/>
    </source>
</evidence>
<dbReference type="STRING" id="61395.A0A1Y1WAE9"/>